<dbReference type="EMBL" id="JACJTB010000078">
    <property type="protein sequence ID" value="MBD2598511.1"/>
    <property type="molecule type" value="Genomic_DNA"/>
</dbReference>
<keyword evidence="2" id="KW-1185">Reference proteome</keyword>
<organism evidence="1 2">
    <name type="scientific">Nostoc spongiaeforme FACHB-130</name>
    <dbReference type="NCBI Taxonomy" id="1357510"/>
    <lineage>
        <taxon>Bacteria</taxon>
        <taxon>Bacillati</taxon>
        <taxon>Cyanobacteriota</taxon>
        <taxon>Cyanophyceae</taxon>
        <taxon>Nostocales</taxon>
        <taxon>Nostocaceae</taxon>
        <taxon>Nostoc</taxon>
    </lineage>
</organism>
<evidence type="ECO:0000313" key="1">
    <source>
        <dbReference type="EMBL" id="MBD2598511.1"/>
    </source>
</evidence>
<comment type="caution">
    <text evidence="1">The sequence shown here is derived from an EMBL/GenBank/DDBJ whole genome shotgun (WGS) entry which is preliminary data.</text>
</comment>
<evidence type="ECO:0000313" key="2">
    <source>
        <dbReference type="Proteomes" id="UP000603457"/>
    </source>
</evidence>
<proteinExistence type="predicted"/>
<reference evidence="1 2" key="1">
    <citation type="journal article" date="2020" name="ISME J.">
        <title>Comparative genomics reveals insights into cyanobacterial evolution and habitat adaptation.</title>
        <authorList>
            <person name="Chen M.Y."/>
            <person name="Teng W.K."/>
            <person name="Zhao L."/>
            <person name="Hu C.X."/>
            <person name="Zhou Y.K."/>
            <person name="Han B.P."/>
            <person name="Song L.R."/>
            <person name="Shu W.S."/>
        </authorList>
    </citation>
    <scope>NUCLEOTIDE SEQUENCE [LARGE SCALE GENOMIC DNA]</scope>
    <source>
        <strain evidence="1 2">FACHB-130</strain>
    </source>
</reference>
<name>A0ABR8G5H6_9NOSO</name>
<accession>A0ABR8G5H6</accession>
<dbReference type="RefSeq" id="WP_190971159.1">
    <property type="nucleotide sequence ID" value="NZ_JACJTB010000078.1"/>
</dbReference>
<gene>
    <name evidence="1" type="ORF">H6G74_30070</name>
</gene>
<protein>
    <submittedName>
        <fullName evidence="1">Uncharacterized protein</fullName>
    </submittedName>
</protein>
<sequence>MNNGNGKPNKIYNINGNFNKSISVGANYLEVHGNYINNTQDLSQVISQIQDLLNQLEKQGYSSQEAQQKVANHWVNEVQNNPNTKGKLVKLGKYISDVGTSAVVGEATLSVIRLIFASLGIPLPF</sequence>
<dbReference type="Proteomes" id="UP000603457">
    <property type="component" value="Unassembled WGS sequence"/>
</dbReference>